<dbReference type="PROSITE" id="PS51903">
    <property type="entry name" value="CLP_R"/>
    <property type="match status" value="1"/>
</dbReference>
<dbReference type="InterPro" id="IPR003959">
    <property type="entry name" value="ATPase_AAA_core"/>
</dbReference>
<organism evidence="9">
    <name type="scientific">candidate division WOR-3 bacterium</name>
    <dbReference type="NCBI Taxonomy" id="2052148"/>
    <lineage>
        <taxon>Bacteria</taxon>
        <taxon>Bacteria division WOR-3</taxon>
    </lineage>
</organism>
<dbReference type="FunFam" id="1.10.8.60:FF:000017">
    <property type="entry name" value="ATP-dependent chaperone ClpB"/>
    <property type="match status" value="1"/>
</dbReference>
<dbReference type="InterPro" id="IPR018368">
    <property type="entry name" value="ClpA/B_CS1"/>
</dbReference>
<dbReference type="AlphaFoldDB" id="A0A7C0X9Q4"/>
<evidence type="ECO:0000256" key="2">
    <source>
        <dbReference type="ARBA" id="ARBA00022741"/>
    </source>
</evidence>
<evidence type="ECO:0000256" key="4">
    <source>
        <dbReference type="ARBA" id="ARBA00023186"/>
    </source>
</evidence>
<evidence type="ECO:0000256" key="6">
    <source>
        <dbReference type="RuleBase" id="RU004432"/>
    </source>
</evidence>
<dbReference type="PANTHER" id="PTHR11638:SF18">
    <property type="entry name" value="HEAT SHOCK PROTEIN 104"/>
    <property type="match status" value="1"/>
</dbReference>
<dbReference type="PROSITE" id="PS00870">
    <property type="entry name" value="CLPAB_1"/>
    <property type="match status" value="1"/>
</dbReference>
<dbReference type="InterPro" id="IPR036628">
    <property type="entry name" value="Clp_N_dom_sf"/>
</dbReference>
<keyword evidence="7" id="KW-0175">Coiled coil</keyword>
<dbReference type="GO" id="GO:0005524">
    <property type="term" value="F:ATP binding"/>
    <property type="evidence" value="ECO:0007669"/>
    <property type="project" value="UniProtKB-KW"/>
</dbReference>
<dbReference type="InterPro" id="IPR019489">
    <property type="entry name" value="Clp_ATPase_C"/>
</dbReference>
<reference evidence="9" key="1">
    <citation type="journal article" date="2020" name="mSystems">
        <title>Genome- and Community-Level Interaction Insights into Carbon Utilization and Element Cycling Functions of Hydrothermarchaeota in Hydrothermal Sediment.</title>
        <authorList>
            <person name="Zhou Z."/>
            <person name="Liu Y."/>
            <person name="Xu W."/>
            <person name="Pan J."/>
            <person name="Luo Z.H."/>
            <person name="Li M."/>
        </authorList>
    </citation>
    <scope>NUCLEOTIDE SEQUENCE [LARGE SCALE GENOMIC DNA]</scope>
    <source>
        <strain evidence="9">HyVt-237</strain>
    </source>
</reference>
<dbReference type="InterPro" id="IPR041546">
    <property type="entry name" value="ClpA/ClpB_AAA_lid"/>
</dbReference>
<evidence type="ECO:0000313" key="9">
    <source>
        <dbReference type="EMBL" id="HDM89595.1"/>
    </source>
</evidence>
<evidence type="ECO:0000259" key="8">
    <source>
        <dbReference type="PROSITE" id="PS51903"/>
    </source>
</evidence>
<dbReference type="FunFam" id="3.40.50.300:FF:000010">
    <property type="entry name" value="Chaperone clpB 1, putative"/>
    <property type="match status" value="1"/>
</dbReference>
<dbReference type="GO" id="GO:0005737">
    <property type="term" value="C:cytoplasm"/>
    <property type="evidence" value="ECO:0007669"/>
    <property type="project" value="TreeGrafter"/>
</dbReference>
<keyword evidence="2 6" id="KW-0547">Nucleotide-binding</keyword>
<keyword evidence="4 6" id="KW-0143">Chaperone</keyword>
<dbReference type="InterPro" id="IPR001270">
    <property type="entry name" value="ClpA/B"/>
</dbReference>
<evidence type="ECO:0000256" key="3">
    <source>
        <dbReference type="ARBA" id="ARBA00022840"/>
    </source>
</evidence>
<dbReference type="Gene3D" id="3.40.50.300">
    <property type="entry name" value="P-loop containing nucleotide triphosphate hydrolases"/>
    <property type="match status" value="3"/>
</dbReference>
<feature type="non-terminal residue" evidence="9">
    <location>
        <position position="1"/>
    </location>
</feature>
<feature type="coiled-coil region" evidence="7">
    <location>
        <begin position="469"/>
        <end position="496"/>
    </location>
</feature>
<dbReference type="Pfam" id="PF17871">
    <property type="entry name" value="AAA_lid_9"/>
    <property type="match status" value="1"/>
</dbReference>
<dbReference type="InterPro" id="IPR004176">
    <property type="entry name" value="Clp_R_N"/>
</dbReference>
<accession>A0A7C0X9Q4</accession>
<comment type="similarity">
    <text evidence="6">Belongs to the ClpA/ClpB family.</text>
</comment>
<dbReference type="InterPro" id="IPR050130">
    <property type="entry name" value="ClpA_ClpB"/>
</dbReference>
<proteinExistence type="inferred from homology"/>
<comment type="caution">
    <text evidence="9">The sequence shown here is derived from an EMBL/GenBank/DDBJ whole genome shotgun (WGS) entry which is preliminary data.</text>
</comment>
<dbReference type="GO" id="GO:0034605">
    <property type="term" value="P:cellular response to heat"/>
    <property type="evidence" value="ECO:0007669"/>
    <property type="project" value="TreeGrafter"/>
</dbReference>
<dbReference type="CDD" id="cd19499">
    <property type="entry name" value="RecA-like_ClpB_Hsp104-like"/>
    <property type="match status" value="1"/>
</dbReference>
<dbReference type="InterPro" id="IPR027417">
    <property type="entry name" value="P-loop_NTPase"/>
</dbReference>
<sequence length="781" mass="88356">IFKHNQLDTEHLLYGLLSQEEGVVPKIFEKLGISPLVVKDKVKEALSRFPQVEYVGGQPMQIYITPRAQRVLEQSEEEAKRLKDEYVASEHILLAIAELSDGPAGRILRELGVDKEKIYSALYEIRGGQRVTEPTAESKYNALEKYTVDLTKLAEQGKLDPVIGRDEEIRRVAQILMRKTKNNPVLIGEPGVGKTAVVYGLAQRIVSGDVPDPLKGKRILSLDIGSLLAGSKFRGEFEERLKAVIEEIKKAQGKIILFIDELHTIVGAGAAEGAVDAANLLKPALAAGELRVIGATTLDEYRERIEKDGALERRFQPVFVREPSVEETIEILKGLRKRFEEHHKVKITDRAIEAAAKLSARYITERRLPDKAIDLLDEACSALRLKLSEMPEEIKELEKRIAELTEEGQAASQYGDTERAQRIKAELDRLQKELSEKKEAWMKEHRVDEVVDEEDVAEVVARWTGIPVSRLLEDEIKKLLRMEEELKKRVKGQDEAIEVLADAIRRARAGLQDPNRPIGVFLFVGPTGVGKTHLARQLAWFLFNDENALLRIDMSEYMEKHAVSRLIGAPPGYIGYEKGGQLTEAVRRRPYQVILFDEIEKAHPDVFNIMLQIFDAGRLTDAQGHTVDFRNTVIIMTSNIASEMLGRLTGSREEKLKAIMPELRRYFKPEFLNRIDEIIIFNPLGIEEIKGIVDLQLEGVRKALSERNIKLELTEAAREYLAREGYDPEFGARPLRRTIQRLIETPLSRMLIAGEIKEGDTVQVDYDGKELKFNVLEKKPA</sequence>
<dbReference type="SUPFAM" id="SSF81923">
    <property type="entry name" value="Double Clp-N motif"/>
    <property type="match status" value="1"/>
</dbReference>
<dbReference type="Pfam" id="PF07724">
    <property type="entry name" value="AAA_2"/>
    <property type="match status" value="1"/>
</dbReference>
<dbReference type="PRINTS" id="PR00300">
    <property type="entry name" value="CLPPROTEASEA"/>
</dbReference>
<dbReference type="Gene3D" id="1.10.1780.10">
    <property type="entry name" value="Clp, N-terminal domain"/>
    <property type="match status" value="1"/>
</dbReference>
<feature type="coiled-coil region" evidence="7">
    <location>
        <begin position="380"/>
        <end position="444"/>
    </location>
</feature>
<keyword evidence="3 6" id="KW-0067">ATP-binding</keyword>
<dbReference type="InterPro" id="IPR028299">
    <property type="entry name" value="ClpA/B_CS2"/>
</dbReference>
<dbReference type="SMART" id="SM01086">
    <property type="entry name" value="ClpB_D2-small"/>
    <property type="match status" value="1"/>
</dbReference>
<gene>
    <name evidence="9" type="ORF">ENG67_00105</name>
</gene>
<protein>
    <submittedName>
        <fullName evidence="9">AAA family ATPase</fullName>
    </submittedName>
</protein>
<dbReference type="CDD" id="cd00009">
    <property type="entry name" value="AAA"/>
    <property type="match status" value="1"/>
</dbReference>
<dbReference type="Pfam" id="PF02861">
    <property type="entry name" value="Clp_N"/>
    <property type="match status" value="1"/>
</dbReference>
<dbReference type="Pfam" id="PF10431">
    <property type="entry name" value="ClpB_D2-small"/>
    <property type="match status" value="1"/>
</dbReference>
<feature type="domain" description="Clp R" evidence="8">
    <location>
        <begin position="1"/>
        <end position="128"/>
    </location>
</feature>
<evidence type="ECO:0000256" key="7">
    <source>
        <dbReference type="SAM" id="Coils"/>
    </source>
</evidence>
<dbReference type="Pfam" id="PF00004">
    <property type="entry name" value="AAA"/>
    <property type="match status" value="1"/>
</dbReference>
<dbReference type="PANTHER" id="PTHR11638">
    <property type="entry name" value="ATP-DEPENDENT CLP PROTEASE"/>
    <property type="match status" value="1"/>
</dbReference>
<evidence type="ECO:0000256" key="5">
    <source>
        <dbReference type="PROSITE-ProRule" id="PRU01251"/>
    </source>
</evidence>
<dbReference type="SMART" id="SM00382">
    <property type="entry name" value="AAA"/>
    <property type="match status" value="2"/>
</dbReference>
<dbReference type="PROSITE" id="PS00871">
    <property type="entry name" value="CLPAB_2"/>
    <property type="match status" value="1"/>
</dbReference>
<dbReference type="FunFam" id="3.40.50.300:FF:000025">
    <property type="entry name" value="ATP-dependent Clp protease subunit"/>
    <property type="match status" value="1"/>
</dbReference>
<dbReference type="EMBL" id="DRBW01000006">
    <property type="protein sequence ID" value="HDM89595.1"/>
    <property type="molecule type" value="Genomic_DNA"/>
</dbReference>
<dbReference type="Gene3D" id="1.10.8.60">
    <property type="match status" value="1"/>
</dbReference>
<feature type="coiled-coil region" evidence="7">
    <location>
        <begin position="65"/>
        <end position="92"/>
    </location>
</feature>
<dbReference type="SUPFAM" id="SSF52540">
    <property type="entry name" value="P-loop containing nucleoside triphosphate hydrolases"/>
    <property type="match status" value="2"/>
</dbReference>
<dbReference type="InterPro" id="IPR003593">
    <property type="entry name" value="AAA+_ATPase"/>
</dbReference>
<name>A0A7C0X9Q4_UNCW3</name>
<dbReference type="Proteomes" id="UP000885931">
    <property type="component" value="Unassembled WGS sequence"/>
</dbReference>
<dbReference type="GO" id="GO:0016887">
    <property type="term" value="F:ATP hydrolysis activity"/>
    <property type="evidence" value="ECO:0007669"/>
    <property type="project" value="InterPro"/>
</dbReference>
<evidence type="ECO:0000256" key="1">
    <source>
        <dbReference type="ARBA" id="ARBA00022737"/>
    </source>
</evidence>
<keyword evidence="1 5" id="KW-0677">Repeat</keyword>